<evidence type="ECO:0000256" key="7">
    <source>
        <dbReference type="ARBA" id="ARBA00023034"/>
    </source>
</evidence>
<evidence type="ECO:0000313" key="11">
    <source>
        <dbReference type="EMBL" id="EDQ90343.1"/>
    </source>
</evidence>
<evidence type="ECO:0000256" key="1">
    <source>
        <dbReference type="ARBA" id="ARBA00004323"/>
    </source>
</evidence>
<evidence type="ECO:0000313" key="12">
    <source>
        <dbReference type="Proteomes" id="UP000001357"/>
    </source>
</evidence>
<dbReference type="AlphaFoldDB" id="A9UX81"/>
<dbReference type="SUPFAM" id="SSF52540">
    <property type="entry name" value="P-loop containing nucleoside triphosphate hydrolases"/>
    <property type="match status" value="1"/>
</dbReference>
<evidence type="ECO:0008006" key="13">
    <source>
        <dbReference type="Google" id="ProtNLM"/>
    </source>
</evidence>
<dbReference type="GO" id="GO:0009247">
    <property type="term" value="P:glycolipid biosynthetic process"/>
    <property type="evidence" value="ECO:0007669"/>
    <property type="project" value="InterPro"/>
</dbReference>
<evidence type="ECO:0000256" key="10">
    <source>
        <dbReference type="SAM" id="Phobius"/>
    </source>
</evidence>
<dbReference type="GeneID" id="5890087"/>
<keyword evidence="6 10" id="KW-1133">Transmembrane helix</keyword>
<comment type="subcellular location">
    <subcellularLocation>
        <location evidence="1">Golgi apparatus membrane</location>
        <topology evidence="1">Single-pass type II membrane protein</topology>
    </subcellularLocation>
</comment>
<dbReference type="InterPro" id="IPR027417">
    <property type="entry name" value="P-loop_NTPase"/>
</dbReference>
<sequence length="782" mass="89491">MRVVWRRRLAALGPVGIVGVMIAWWWLVDRWHAKDPDAIFDGILEQPRALHDAWAAKEEEEGGGDPDAWQGGNLSETLAFEIDYKVPGMAARDQITIKPLIDTSQPNASTKRFQSHERCAAREGMIKRFVYIKTHKTGSSTLANIFHRFTHKHDLAAALPRDDLFYSWPNLNASRIINTVWDQHRHPRKSYDVLCSAHVRYSRPALDALVPDAPYITVLRDPVSHVKSSWTYWAVPAHIRARTKRDVSLEEFMQKLDWDIANKGDRNLLENSQCFDLGLGTQPSPDEIANLIADMEKTFFVLVTNYMDESLVLLRKEWCWDLEDVLYISLKQRSSRSRKPPPTQLDEQILAMNYCDRQLFEHFNASLWRRIALYDDFAEELAEFRHQMRSLSSTCEPLVANDEHTHRRYLEVQSNMPEIERQCRYTLMDSMAFSRHLKHLAGAPPSVTQCHTQFLPRQSLLLFRIPGNPDEHLMRLIHAYGYRRHLAPAIPSQIAERFRTVTDRGKHRVPFNFGATDPLWKDFRPPAFAAPPVIDMVLLMEPVERFVRLFHEYRVPELLSKAARVRGEASPMSVTLAQFVSRFDELVLQLPNHVQRALDNGQARALGLDAHLTSVDAITPAIFRRLPQLGALLVAERYLESLVHLRRQACLRLSDLAQLADPALLSRPGSTLTNIVGTPTELDASLRKAITKLLWADVVLVKAGGEILSMTTRRAPQAWREVAELENYLGAAQARCRPYRDLPLDKQLQGVLYRPGEYLSHLTGPPTKSVPLRVDYLQTSRP</sequence>
<dbReference type="RefSeq" id="XP_001745110.1">
    <property type="nucleotide sequence ID" value="XM_001745058.1"/>
</dbReference>
<dbReference type="Pfam" id="PF06990">
    <property type="entry name" value="Gal-3-0_sulfotr"/>
    <property type="match status" value="1"/>
</dbReference>
<dbReference type="Gene3D" id="3.40.50.300">
    <property type="entry name" value="P-loop containing nucleotide triphosphate hydrolases"/>
    <property type="match status" value="1"/>
</dbReference>
<dbReference type="GO" id="GO:0000139">
    <property type="term" value="C:Golgi membrane"/>
    <property type="evidence" value="ECO:0007669"/>
    <property type="project" value="UniProtKB-SubCell"/>
</dbReference>
<keyword evidence="5" id="KW-0735">Signal-anchor</keyword>
<dbReference type="Proteomes" id="UP000001357">
    <property type="component" value="Unassembled WGS sequence"/>
</dbReference>
<evidence type="ECO:0000256" key="8">
    <source>
        <dbReference type="ARBA" id="ARBA00023136"/>
    </source>
</evidence>
<keyword evidence="8 10" id="KW-0472">Membrane</keyword>
<dbReference type="InParanoid" id="A9UX81"/>
<dbReference type="KEGG" id="mbr:MONBRDRAFT_24703"/>
<keyword evidence="9" id="KW-0325">Glycoprotein</keyword>
<evidence type="ECO:0000256" key="9">
    <source>
        <dbReference type="ARBA" id="ARBA00023180"/>
    </source>
</evidence>
<keyword evidence="4 10" id="KW-0812">Transmembrane</keyword>
<keyword evidence="7" id="KW-0333">Golgi apparatus</keyword>
<dbReference type="PANTHER" id="PTHR14647">
    <property type="entry name" value="GALACTOSE-3-O-SULFOTRANSFERASE"/>
    <property type="match status" value="1"/>
</dbReference>
<dbReference type="InterPro" id="IPR009729">
    <property type="entry name" value="Gal-3-0_sulfotransfrase"/>
</dbReference>
<name>A9UX81_MONBE</name>
<evidence type="ECO:0000256" key="2">
    <source>
        <dbReference type="ARBA" id="ARBA00008124"/>
    </source>
</evidence>
<comment type="similarity">
    <text evidence="2">Belongs to the galactose-3-O-sulfotransferase family.</text>
</comment>
<keyword evidence="3" id="KW-0808">Transferase</keyword>
<organism evidence="11 12">
    <name type="scientific">Monosiga brevicollis</name>
    <name type="common">Choanoflagellate</name>
    <dbReference type="NCBI Taxonomy" id="81824"/>
    <lineage>
        <taxon>Eukaryota</taxon>
        <taxon>Choanoflagellata</taxon>
        <taxon>Craspedida</taxon>
        <taxon>Salpingoecidae</taxon>
        <taxon>Monosiga</taxon>
    </lineage>
</organism>
<feature type="transmembrane region" description="Helical" evidence="10">
    <location>
        <begin position="9"/>
        <end position="27"/>
    </location>
</feature>
<evidence type="ECO:0000256" key="5">
    <source>
        <dbReference type="ARBA" id="ARBA00022968"/>
    </source>
</evidence>
<proteinExistence type="inferred from homology"/>
<keyword evidence="12" id="KW-1185">Reference proteome</keyword>
<evidence type="ECO:0000256" key="3">
    <source>
        <dbReference type="ARBA" id="ARBA00022679"/>
    </source>
</evidence>
<evidence type="ECO:0000256" key="4">
    <source>
        <dbReference type="ARBA" id="ARBA00022692"/>
    </source>
</evidence>
<gene>
    <name evidence="11" type="ORF">MONBRDRAFT_24703</name>
</gene>
<evidence type="ECO:0000256" key="6">
    <source>
        <dbReference type="ARBA" id="ARBA00022989"/>
    </source>
</evidence>
<protein>
    <recommendedName>
        <fullName evidence="13">Sulfotransferase domain-containing protein</fullName>
    </recommendedName>
</protein>
<accession>A9UX81</accession>
<dbReference type="GO" id="GO:0008146">
    <property type="term" value="F:sulfotransferase activity"/>
    <property type="evidence" value="ECO:0000318"/>
    <property type="project" value="GO_Central"/>
</dbReference>
<dbReference type="eggNOG" id="ENOG502QTXT">
    <property type="taxonomic scope" value="Eukaryota"/>
</dbReference>
<dbReference type="GO" id="GO:0001733">
    <property type="term" value="F:galactosylceramide sulfotransferase activity"/>
    <property type="evidence" value="ECO:0007669"/>
    <property type="project" value="InterPro"/>
</dbReference>
<dbReference type="PANTHER" id="PTHR14647:SF87">
    <property type="entry name" value="PUTATIVE-RELATED"/>
    <property type="match status" value="1"/>
</dbReference>
<dbReference type="EMBL" id="CH991548">
    <property type="protein sequence ID" value="EDQ90343.1"/>
    <property type="molecule type" value="Genomic_DNA"/>
</dbReference>
<reference evidence="11 12" key="1">
    <citation type="journal article" date="2008" name="Nature">
        <title>The genome of the choanoflagellate Monosiga brevicollis and the origin of metazoans.</title>
        <authorList>
            <consortium name="JGI Sequencing"/>
            <person name="King N."/>
            <person name="Westbrook M.J."/>
            <person name="Young S.L."/>
            <person name="Kuo A."/>
            <person name="Abedin M."/>
            <person name="Chapman J."/>
            <person name="Fairclough S."/>
            <person name="Hellsten U."/>
            <person name="Isogai Y."/>
            <person name="Letunic I."/>
            <person name="Marr M."/>
            <person name="Pincus D."/>
            <person name="Putnam N."/>
            <person name="Rokas A."/>
            <person name="Wright K.J."/>
            <person name="Zuzow R."/>
            <person name="Dirks W."/>
            <person name="Good M."/>
            <person name="Goodstein D."/>
            <person name="Lemons D."/>
            <person name="Li W."/>
            <person name="Lyons J.B."/>
            <person name="Morris A."/>
            <person name="Nichols S."/>
            <person name="Richter D.J."/>
            <person name="Salamov A."/>
            <person name="Bork P."/>
            <person name="Lim W.A."/>
            <person name="Manning G."/>
            <person name="Miller W.T."/>
            <person name="McGinnis W."/>
            <person name="Shapiro H."/>
            <person name="Tjian R."/>
            <person name="Grigoriev I.V."/>
            <person name="Rokhsar D."/>
        </authorList>
    </citation>
    <scope>NUCLEOTIDE SEQUENCE [LARGE SCALE GENOMIC DNA]</scope>
    <source>
        <strain evidence="12">MX1 / ATCC 50154</strain>
    </source>
</reference>
<dbReference type="OMA" id="NDEHTHR"/>